<feature type="domain" description="DUF4190" evidence="3">
    <location>
        <begin position="6"/>
        <end position="57"/>
    </location>
</feature>
<keyword evidence="2" id="KW-1133">Transmembrane helix</keyword>
<evidence type="ECO:0000259" key="4">
    <source>
        <dbReference type="Pfam" id="PF14032"/>
    </source>
</evidence>
<evidence type="ECO:0000256" key="2">
    <source>
        <dbReference type="SAM" id="Phobius"/>
    </source>
</evidence>
<comment type="caution">
    <text evidence="5">The sequence shown here is derived from an EMBL/GenBank/DDBJ whole genome shotgun (WGS) entry which is preliminary data.</text>
</comment>
<protein>
    <recommendedName>
        <fullName evidence="7">PknJ protein</fullName>
    </recommendedName>
</protein>
<feature type="region of interest" description="Disordered" evidence="1">
    <location>
        <begin position="73"/>
        <end position="96"/>
    </location>
</feature>
<evidence type="ECO:0000313" key="5">
    <source>
        <dbReference type="EMBL" id="KBZ61532.1"/>
    </source>
</evidence>
<dbReference type="Gene3D" id="3.40.1000.70">
    <property type="entry name" value="PknH-like extracellular domain"/>
    <property type="match status" value="1"/>
</dbReference>
<feature type="transmembrane region" description="Helical" evidence="2">
    <location>
        <begin position="47"/>
        <end position="65"/>
    </location>
</feature>
<dbReference type="RefSeq" id="WP_049957524.1">
    <property type="nucleotide sequence ID" value="NZ_KK328284.1"/>
</dbReference>
<gene>
    <name evidence="5" type="ORF">K875_04494</name>
</gene>
<dbReference type="InterPro" id="IPR025241">
    <property type="entry name" value="DUF4190"/>
</dbReference>
<dbReference type="Pfam" id="PF13828">
    <property type="entry name" value="DUF4190"/>
    <property type="match status" value="1"/>
</dbReference>
<dbReference type="EMBL" id="JLXW01000010">
    <property type="protein sequence ID" value="KBZ61532.1"/>
    <property type="molecule type" value="Genomic_DNA"/>
</dbReference>
<sequence>MNTLATLSVVFAFLLAPVGAVLGHFALRDIRRRGEPGRNRAMVGLTLSYAFTVIAVVALVLWATLGDNHAGQSTAHTTATGAMKPSATTPAPPEPAVTAEGLQSLVLTGEDVAGLIKAPGMYVNKTWTQTHELQPGDSFDPPECTQAVFNGLTASYRDSGYRAIYGVDLGQHTNGFPHGVSEFVAAFDNAAAAKAFATGAVNQINGCAGKQLTYSHGGISGIYSVGTPVQTGPVTSVRSTLGTVQDNGRTTDVGGQHTSALRALATKANVVVDVDVIGRDLGDDATTLVQGILGRIPS</sequence>
<dbReference type="HOGENOM" id="CLU_933248_0_0_11"/>
<dbReference type="PATRIC" id="fig|1324261.3.peg.4526"/>
<name>A0A051TX38_9MYCO</name>
<dbReference type="Proteomes" id="UP000025947">
    <property type="component" value="Unassembled WGS sequence"/>
</dbReference>
<keyword evidence="6" id="KW-1185">Reference proteome</keyword>
<dbReference type="InterPro" id="IPR038232">
    <property type="entry name" value="PknH-like_Extracell_sf"/>
</dbReference>
<organism evidence="5 6">
    <name type="scientific">Mycobacterium [tuberculosis] TKK-01-0051</name>
    <dbReference type="NCBI Taxonomy" id="1324261"/>
    <lineage>
        <taxon>Bacteria</taxon>
        <taxon>Bacillati</taxon>
        <taxon>Actinomycetota</taxon>
        <taxon>Actinomycetes</taxon>
        <taxon>Mycobacteriales</taxon>
        <taxon>Mycobacteriaceae</taxon>
        <taxon>Mycobacterium</taxon>
        <taxon>Mycobacterium avium complex (MAC)</taxon>
    </lineage>
</organism>
<keyword evidence="2" id="KW-0472">Membrane</keyword>
<dbReference type="InterPro" id="IPR026954">
    <property type="entry name" value="PknH-like_Extracell"/>
</dbReference>
<evidence type="ECO:0000256" key="1">
    <source>
        <dbReference type="SAM" id="MobiDB-lite"/>
    </source>
</evidence>
<proteinExistence type="predicted"/>
<evidence type="ECO:0000313" key="6">
    <source>
        <dbReference type="Proteomes" id="UP000025947"/>
    </source>
</evidence>
<feature type="domain" description="PknH-like extracellular" evidence="4">
    <location>
        <begin position="97"/>
        <end position="295"/>
    </location>
</feature>
<reference evidence="5 6" key="1">
    <citation type="submission" date="2014-04" db="EMBL/GenBank/DDBJ databases">
        <title>The Genome Sequence of Mycobacterium tuberculosis TKK-01-0051.</title>
        <authorList>
            <consortium name="The Broad Institute Genomics Platform"/>
            <consortium name="The Broad Institute Genome Sequencing Center for Infectious Disease"/>
            <person name="Earl A.M."/>
            <person name="Cohen K."/>
            <person name="Pym A."/>
            <person name="Bishai W."/>
            <person name="Maharaj K."/>
            <person name="Desjardins C."/>
            <person name="Abeel T."/>
            <person name="Young S."/>
            <person name="Zeng Q."/>
            <person name="Gargeya S."/>
            <person name="Abouelleil A."/>
            <person name="Alvarado L."/>
            <person name="Chapman S.B."/>
            <person name="Gainer-Dewar J."/>
            <person name="Goldberg J."/>
            <person name="Griggs A."/>
            <person name="Gujja S."/>
            <person name="Hansen M."/>
            <person name="Howarth C."/>
            <person name="Imamovic A."/>
            <person name="Larimer J."/>
            <person name="Murphy C."/>
            <person name="Naylor J."/>
            <person name="Pearson M."/>
            <person name="Poon T.W."/>
            <person name="Priest M."/>
            <person name="Roberts A."/>
            <person name="Saif S."/>
            <person name="Shea T."/>
            <person name="Sykes S."/>
            <person name="Wortman J."/>
            <person name="Nusbaum C."/>
            <person name="Birren B."/>
        </authorList>
    </citation>
    <scope>NUCLEOTIDE SEQUENCE [LARGE SCALE GENOMIC DNA]</scope>
    <source>
        <strain evidence="5 6">TKK-01-0051</strain>
    </source>
</reference>
<dbReference type="Pfam" id="PF14032">
    <property type="entry name" value="PknH_C"/>
    <property type="match status" value="1"/>
</dbReference>
<dbReference type="AlphaFoldDB" id="A0A051TX38"/>
<keyword evidence="2" id="KW-0812">Transmembrane</keyword>
<evidence type="ECO:0008006" key="7">
    <source>
        <dbReference type="Google" id="ProtNLM"/>
    </source>
</evidence>
<evidence type="ECO:0000259" key="3">
    <source>
        <dbReference type="Pfam" id="PF13828"/>
    </source>
</evidence>
<accession>A0A051TX38</accession>